<feature type="transmembrane region" description="Helical" evidence="1">
    <location>
        <begin position="58"/>
        <end position="78"/>
    </location>
</feature>
<dbReference type="PaxDb" id="2903-EOD20678"/>
<sequence length="262" mass="29531">MFVVGVKRFDFVASPMRPSVCVLTYVWTVYFLFMTYYVERRTVKRAHKKFVAHGTNHIAHLHGLGSSLELTIGMFAILRPDMPSLAYACVALAMLINVPTGFLMTTRVFGVKYITVPGFTLFGLLRMAEAYRTVFIHPGFVHYLWILLQVGTAVRLLGFYVLPFSSVDGARGDLFTEPVNYTLCIILSGYITTGFVYMPFLNVASLLYFCCAQPYYKSALSARLRPYLGSAGEEVNEAEAWRDSWRDSVARKSGHGSKEKAY</sequence>
<dbReference type="RefSeq" id="XP_005773107.1">
    <property type="nucleotide sequence ID" value="XM_005773050.1"/>
</dbReference>
<feature type="transmembrane region" description="Helical" evidence="1">
    <location>
        <begin position="180"/>
        <end position="209"/>
    </location>
</feature>
<organism evidence="2 3">
    <name type="scientific">Emiliania huxleyi (strain CCMP1516)</name>
    <dbReference type="NCBI Taxonomy" id="280463"/>
    <lineage>
        <taxon>Eukaryota</taxon>
        <taxon>Haptista</taxon>
        <taxon>Haptophyta</taxon>
        <taxon>Prymnesiophyceae</taxon>
        <taxon>Isochrysidales</taxon>
        <taxon>Noelaerhabdaceae</taxon>
        <taxon>Emiliania</taxon>
    </lineage>
</organism>
<keyword evidence="1" id="KW-0472">Membrane</keyword>
<feature type="transmembrane region" description="Helical" evidence="1">
    <location>
        <begin position="110"/>
        <end position="128"/>
    </location>
</feature>
<feature type="transmembrane region" description="Helical" evidence="1">
    <location>
        <begin position="140"/>
        <end position="160"/>
    </location>
</feature>
<keyword evidence="1" id="KW-1133">Transmembrane helix</keyword>
<protein>
    <recommendedName>
        <fullName evidence="4">TLC domain-containing protein</fullName>
    </recommendedName>
</protein>
<keyword evidence="1" id="KW-0812">Transmembrane</keyword>
<evidence type="ECO:0000313" key="3">
    <source>
        <dbReference type="Proteomes" id="UP000013827"/>
    </source>
</evidence>
<reference evidence="2" key="2">
    <citation type="submission" date="2024-10" db="UniProtKB">
        <authorList>
            <consortium name="EnsemblProtists"/>
        </authorList>
    </citation>
    <scope>IDENTIFICATION</scope>
</reference>
<accession>A0A0D3JAZ3</accession>
<keyword evidence="3" id="KW-1185">Reference proteome</keyword>
<dbReference type="Proteomes" id="UP000013827">
    <property type="component" value="Unassembled WGS sequence"/>
</dbReference>
<name>A0A0D3JAZ3_EMIH1</name>
<feature type="transmembrane region" description="Helical" evidence="1">
    <location>
        <begin position="20"/>
        <end position="38"/>
    </location>
</feature>
<evidence type="ECO:0000313" key="2">
    <source>
        <dbReference type="EnsemblProtists" id="EOD20678"/>
    </source>
</evidence>
<evidence type="ECO:0000256" key="1">
    <source>
        <dbReference type="SAM" id="Phobius"/>
    </source>
</evidence>
<reference evidence="3" key="1">
    <citation type="journal article" date="2013" name="Nature">
        <title>Pan genome of the phytoplankton Emiliania underpins its global distribution.</title>
        <authorList>
            <person name="Read B.A."/>
            <person name="Kegel J."/>
            <person name="Klute M.J."/>
            <person name="Kuo A."/>
            <person name="Lefebvre S.C."/>
            <person name="Maumus F."/>
            <person name="Mayer C."/>
            <person name="Miller J."/>
            <person name="Monier A."/>
            <person name="Salamov A."/>
            <person name="Young J."/>
            <person name="Aguilar M."/>
            <person name="Claverie J.M."/>
            <person name="Frickenhaus S."/>
            <person name="Gonzalez K."/>
            <person name="Herman E.K."/>
            <person name="Lin Y.C."/>
            <person name="Napier J."/>
            <person name="Ogata H."/>
            <person name="Sarno A.F."/>
            <person name="Shmutz J."/>
            <person name="Schroeder D."/>
            <person name="de Vargas C."/>
            <person name="Verret F."/>
            <person name="von Dassow P."/>
            <person name="Valentin K."/>
            <person name="Van de Peer Y."/>
            <person name="Wheeler G."/>
            <person name="Dacks J.B."/>
            <person name="Delwiche C.F."/>
            <person name="Dyhrman S.T."/>
            <person name="Glockner G."/>
            <person name="John U."/>
            <person name="Richards T."/>
            <person name="Worden A.Z."/>
            <person name="Zhang X."/>
            <person name="Grigoriev I.V."/>
            <person name="Allen A.E."/>
            <person name="Bidle K."/>
            <person name="Borodovsky M."/>
            <person name="Bowler C."/>
            <person name="Brownlee C."/>
            <person name="Cock J.M."/>
            <person name="Elias M."/>
            <person name="Gladyshev V.N."/>
            <person name="Groth M."/>
            <person name="Guda C."/>
            <person name="Hadaegh A."/>
            <person name="Iglesias-Rodriguez M.D."/>
            <person name="Jenkins J."/>
            <person name="Jones B.M."/>
            <person name="Lawson T."/>
            <person name="Leese F."/>
            <person name="Lindquist E."/>
            <person name="Lobanov A."/>
            <person name="Lomsadze A."/>
            <person name="Malik S.B."/>
            <person name="Marsh M.E."/>
            <person name="Mackinder L."/>
            <person name="Mock T."/>
            <person name="Mueller-Roeber B."/>
            <person name="Pagarete A."/>
            <person name="Parker M."/>
            <person name="Probert I."/>
            <person name="Quesneville H."/>
            <person name="Raines C."/>
            <person name="Rensing S.A."/>
            <person name="Riano-Pachon D.M."/>
            <person name="Richier S."/>
            <person name="Rokitta S."/>
            <person name="Shiraiwa Y."/>
            <person name="Soanes D.M."/>
            <person name="van der Giezen M."/>
            <person name="Wahlund T.M."/>
            <person name="Williams B."/>
            <person name="Wilson W."/>
            <person name="Wolfe G."/>
            <person name="Wurch L.L."/>
        </authorList>
    </citation>
    <scope>NUCLEOTIDE SEQUENCE</scope>
</reference>
<dbReference type="AlphaFoldDB" id="A0A0D3JAZ3"/>
<dbReference type="GeneID" id="17266222"/>
<dbReference type="EnsemblProtists" id="EOD20678">
    <property type="protein sequence ID" value="EOD20678"/>
    <property type="gene ID" value="EMIHUDRAFT_241980"/>
</dbReference>
<proteinExistence type="predicted"/>
<dbReference type="KEGG" id="ehx:EMIHUDRAFT_241980"/>
<dbReference type="HOGENOM" id="CLU_1063308_0_0_1"/>
<evidence type="ECO:0008006" key="4">
    <source>
        <dbReference type="Google" id="ProtNLM"/>
    </source>
</evidence>
<feature type="transmembrane region" description="Helical" evidence="1">
    <location>
        <begin position="85"/>
        <end position="104"/>
    </location>
</feature>